<evidence type="ECO:0000259" key="1">
    <source>
        <dbReference type="Pfam" id="PF21979"/>
    </source>
</evidence>
<dbReference type="Proteomes" id="UP000249354">
    <property type="component" value="Unassembled WGS sequence"/>
</dbReference>
<protein>
    <submittedName>
        <fullName evidence="2">RNA-binding protein hfq</fullName>
    </submittedName>
</protein>
<dbReference type="NCBIfam" id="NF047718">
    <property type="entry name" value="Hfq_rel_Cyano"/>
    <property type="match status" value="1"/>
</dbReference>
<dbReference type="InterPro" id="IPR010920">
    <property type="entry name" value="LSM_dom_sf"/>
</dbReference>
<proteinExistence type="predicted"/>
<name>A0A2W4UBF9_9CYAN</name>
<dbReference type="AlphaFoldDB" id="A0A2W4UBF9"/>
<reference evidence="3" key="1">
    <citation type="submission" date="2018-04" db="EMBL/GenBank/DDBJ databases">
        <authorList>
            <person name="Cornet L."/>
        </authorList>
    </citation>
    <scope>NUCLEOTIDE SEQUENCE [LARGE SCALE GENOMIC DNA]</scope>
</reference>
<evidence type="ECO:0000313" key="3">
    <source>
        <dbReference type="Proteomes" id="UP000249354"/>
    </source>
</evidence>
<reference evidence="2 3" key="2">
    <citation type="submission" date="2018-06" db="EMBL/GenBank/DDBJ databases">
        <title>Metagenomic assembly of (sub)arctic Cyanobacteria and their associated microbiome from non-axenic cultures.</title>
        <authorList>
            <person name="Baurain D."/>
        </authorList>
    </citation>
    <scope>NUCLEOTIDE SEQUENCE [LARGE SCALE GENOMIC DNA]</scope>
    <source>
        <strain evidence="2">ULC129bin1</strain>
    </source>
</reference>
<dbReference type="Pfam" id="PF21979">
    <property type="entry name" value="Hfq_1"/>
    <property type="match status" value="1"/>
</dbReference>
<dbReference type="InterPro" id="IPR053840">
    <property type="entry name" value="Hfq_1"/>
</dbReference>
<organism evidence="2 3">
    <name type="scientific">Leptolyngbya foveolarum</name>
    <dbReference type="NCBI Taxonomy" id="47253"/>
    <lineage>
        <taxon>Bacteria</taxon>
        <taxon>Bacillati</taxon>
        <taxon>Cyanobacteriota</taxon>
        <taxon>Cyanophyceae</taxon>
        <taxon>Leptolyngbyales</taxon>
        <taxon>Leptolyngbyaceae</taxon>
        <taxon>Leptolyngbya group</taxon>
        <taxon>Leptolyngbya</taxon>
    </lineage>
</organism>
<accession>A0A2W4UBF9</accession>
<evidence type="ECO:0000313" key="2">
    <source>
        <dbReference type="EMBL" id="PZO18596.1"/>
    </source>
</evidence>
<sequence length="71" mass="7726">MASNTFDTGLPSIRQVQTLIRDQQTVEVKLTTGDILAGALVWQDANSICIKDSEQNTILMRGAIAYVRASS</sequence>
<comment type="caution">
    <text evidence="2">The sequence shown here is derived from an EMBL/GenBank/DDBJ whole genome shotgun (WGS) entry which is preliminary data.</text>
</comment>
<dbReference type="EMBL" id="QBMC01000053">
    <property type="protein sequence ID" value="PZO18596.1"/>
    <property type="molecule type" value="Genomic_DNA"/>
</dbReference>
<dbReference type="Gene3D" id="2.30.30.100">
    <property type="match status" value="1"/>
</dbReference>
<dbReference type="SUPFAM" id="SSF50182">
    <property type="entry name" value="Sm-like ribonucleoproteins"/>
    <property type="match status" value="1"/>
</dbReference>
<gene>
    <name evidence="2" type="ORF">DCF25_09590</name>
</gene>
<feature type="domain" description="Hfq-related" evidence="1">
    <location>
        <begin position="10"/>
        <end position="68"/>
    </location>
</feature>